<organism evidence="10 11">
    <name type="scientific">Caproicibacterium amylolyticum</name>
    <dbReference type="NCBI Taxonomy" id="2766537"/>
    <lineage>
        <taxon>Bacteria</taxon>
        <taxon>Bacillati</taxon>
        <taxon>Bacillota</taxon>
        <taxon>Clostridia</taxon>
        <taxon>Eubacteriales</taxon>
        <taxon>Oscillospiraceae</taxon>
        <taxon>Caproicibacterium</taxon>
    </lineage>
</organism>
<sequence>MELLLPCFYSFVACMAYCLCVNLRGRRMIWASLGGAIGWGVYLLFGFVNQDIFQFFMSAVASSAYSEIMARVNKSPVTGFLLVSMLPMVPGGGIYHTMEYAVSGNNEMFLSTGLHTFGIAGALALGVLLVSSTVRLYTTIHRQKQAERCLHRQK</sequence>
<dbReference type="AlphaFoldDB" id="A0A7G9WFC5"/>
<evidence type="ECO:0000256" key="1">
    <source>
        <dbReference type="ARBA" id="ARBA00004651"/>
    </source>
</evidence>
<dbReference type="KEGG" id="caml:H6X83_10605"/>
<keyword evidence="11" id="KW-1185">Reference proteome</keyword>
<name>A0A7G9WFC5_9FIRM</name>
<comment type="subcellular location">
    <subcellularLocation>
        <location evidence="1">Cell membrane</location>
        <topology evidence="1">Multi-pass membrane protein</topology>
    </subcellularLocation>
</comment>
<evidence type="ECO:0000256" key="8">
    <source>
        <dbReference type="SAM" id="Phobius"/>
    </source>
</evidence>
<feature type="transmembrane region" description="Helical" evidence="8">
    <location>
        <begin position="28"/>
        <end position="48"/>
    </location>
</feature>
<proteinExistence type="inferred from homology"/>
<dbReference type="RefSeq" id="WP_212506456.1">
    <property type="nucleotide sequence ID" value="NZ_CP060696.1"/>
</dbReference>
<evidence type="ECO:0000256" key="4">
    <source>
        <dbReference type="ARBA" id="ARBA00022692"/>
    </source>
</evidence>
<keyword evidence="5 8" id="KW-1133">Transmembrane helix</keyword>
<keyword evidence="6 8" id="KW-0472">Membrane</keyword>
<evidence type="ECO:0000256" key="2">
    <source>
        <dbReference type="ARBA" id="ARBA00022475"/>
    </source>
</evidence>
<dbReference type="Pfam" id="PF12821">
    <property type="entry name" value="ThrE_2"/>
    <property type="match status" value="1"/>
</dbReference>
<evidence type="ECO:0000256" key="5">
    <source>
        <dbReference type="ARBA" id="ARBA00022989"/>
    </source>
</evidence>
<dbReference type="Proteomes" id="UP000516046">
    <property type="component" value="Chromosome"/>
</dbReference>
<dbReference type="InterPro" id="IPR050539">
    <property type="entry name" value="ThrE_Dicarb/AminoAcid_Exp"/>
</dbReference>
<keyword evidence="4 8" id="KW-0812">Transmembrane</keyword>
<evidence type="ECO:0000256" key="6">
    <source>
        <dbReference type="ARBA" id="ARBA00023136"/>
    </source>
</evidence>
<comment type="similarity">
    <text evidence="7">Belongs to the ThrE exporter (TC 2.A.79) family.</text>
</comment>
<keyword evidence="2" id="KW-1003">Cell membrane</keyword>
<evidence type="ECO:0000259" key="9">
    <source>
        <dbReference type="Pfam" id="PF12821"/>
    </source>
</evidence>
<gene>
    <name evidence="10" type="ORF">H6X83_10605</name>
</gene>
<feature type="transmembrane region" description="Helical" evidence="8">
    <location>
        <begin position="117"/>
        <end position="138"/>
    </location>
</feature>
<accession>A0A7G9WFC5</accession>
<dbReference type="GO" id="GO:0005886">
    <property type="term" value="C:plasma membrane"/>
    <property type="evidence" value="ECO:0007669"/>
    <property type="project" value="UniProtKB-SubCell"/>
</dbReference>
<feature type="transmembrane region" description="Helical" evidence="8">
    <location>
        <begin position="77"/>
        <end position="97"/>
    </location>
</feature>
<dbReference type="PANTHER" id="PTHR34390:SF1">
    <property type="entry name" value="SUCCINATE TRANSPORTER SUBUNIT YJJB-RELATED"/>
    <property type="match status" value="1"/>
</dbReference>
<keyword evidence="3" id="KW-0997">Cell inner membrane</keyword>
<evidence type="ECO:0000256" key="3">
    <source>
        <dbReference type="ARBA" id="ARBA00022519"/>
    </source>
</evidence>
<feature type="domain" description="Threonine/Serine exporter ThrE" evidence="9">
    <location>
        <begin position="7"/>
        <end position="132"/>
    </location>
</feature>
<evidence type="ECO:0000313" key="10">
    <source>
        <dbReference type="EMBL" id="QNO17387.1"/>
    </source>
</evidence>
<evidence type="ECO:0000313" key="11">
    <source>
        <dbReference type="Proteomes" id="UP000516046"/>
    </source>
</evidence>
<reference evidence="10 11" key="1">
    <citation type="submission" date="2020-08" db="EMBL/GenBank/DDBJ databases">
        <authorList>
            <person name="Ren C."/>
            <person name="Gu Y."/>
            <person name="Xu Y."/>
        </authorList>
    </citation>
    <scope>NUCLEOTIDE SEQUENCE [LARGE SCALE GENOMIC DNA]</scope>
    <source>
        <strain evidence="10 11">LBM18003</strain>
    </source>
</reference>
<dbReference type="EMBL" id="CP060696">
    <property type="protein sequence ID" value="QNO17387.1"/>
    <property type="molecule type" value="Genomic_DNA"/>
</dbReference>
<dbReference type="InterPro" id="IPR024528">
    <property type="entry name" value="ThrE_2"/>
</dbReference>
<protein>
    <submittedName>
        <fullName evidence="10">Threonine/serine exporter family protein</fullName>
    </submittedName>
</protein>
<dbReference type="GO" id="GO:0015744">
    <property type="term" value="P:succinate transport"/>
    <property type="evidence" value="ECO:0007669"/>
    <property type="project" value="TreeGrafter"/>
</dbReference>
<evidence type="ECO:0000256" key="7">
    <source>
        <dbReference type="ARBA" id="ARBA00034125"/>
    </source>
</evidence>
<dbReference type="PANTHER" id="PTHR34390">
    <property type="entry name" value="UPF0442 PROTEIN YJJB-RELATED"/>
    <property type="match status" value="1"/>
</dbReference>